<feature type="compositionally biased region" description="Basic and acidic residues" evidence="1">
    <location>
        <begin position="41"/>
        <end position="65"/>
    </location>
</feature>
<sequence>MASHLDNPYASMAITLVCLAALAYWPRMVGVPQESGIQDAGHGHSLLEKSEGRTADRREDWLDVP</sequence>
<reference evidence="3 4" key="2">
    <citation type="journal article" date="2021" name="Curr. Genet.">
        <title>Genetic response to nitrogen starvation in the aggressive Eucalyptus foliar pathogen Teratosphaeria destructans.</title>
        <authorList>
            <person name="Havenga M."/>
            <person name="Wingfield B.D."/>
            <person name="Wingfield M.J."/>
            <person name="Dreyer L.L."/>
            <person name="Roets F."/>
            <person name="Aylward J."/>
        </authorList>
    </citation>
    <scope>NUCLEOTIDE SEQUENCE [LARGE SCALE GENOMIC DNA]</scope>
    <source>
        <strain evidence="3">CMW44962</strain>
    </source>
</reference>
<dbReference type="Proteomes" id="UP001138500">
    <property type="component" value="Unassembled WGS sequence"/>
</dbReference>
<feature type="region of interest" description="Disordered" evidence="1">
    <location>
        <begin position="36"/>
        <end position="65"/>
    </location>
</feature>
<evidence type="ECO:0000313" key="4">
    <source>
        <dbReference type="Proteomes" id="UP001138500"/>
    </source>
</evidence>
<protein>
    <submittedName>
        <fullName evidence="3">Uncharacterized protein</fullName>
    </submittedName>
</protein>
<name>A0A9W7W0U4_9PEZI</name>
<proteinExistence type="predicted"/>
<accession>A0A9W7W0U4</accession>
<keyword evidence="2" id="KW-0812">Transmembrane</keyword>
<dbReference type="AlphaFoldDB" id="A0A9W7W0U4"/>
<feature type="transmembrane region" description="Helical" evidence="2">
    <location>
        <begin position="7"/>
        <end position="25"/>
    </location>
</feature>
<organism evidence="3 4">
    <name type="scientific">Teratosphaeria destructans</name>
    <dbReference type="NCBI Taxonomy" id="418781"/>
    <lineage>
        <taxon>Eukaryota</taxon>
        <taxon>Fungi</taxon>
        <taxon>Dikarya</taxon>
        <taxon>Ascomycota</taxon>
        <taxon>Pezizomycotina</taxon>
        <taxon>Dothideomycetes</taxon>
        <taxon>Dothideomycetidae</taxon>
        <taxon>Mycosphaerellales</taxon>
        <taxon>Teratosphaeriaceae</taxon>
        <taxon>Teratosphaeria</taxon>
    </lineage>
</organism>
<keyword evidence="4" id="KW-1185">Reference proteome</keyword>
<reference evidence="3 4" key="1">
    <citation type="journal article" date="2018" name="IMA Fungus">
        <title>IMA Genome-F 10: Nine draft genome sequences of Claviceps purpurea s.lat., including C. arundinis, C. humidiphila, and C. cf. spartinae, pseudomolecules for the pitch canker pathogen Fusarium circinatum, draft genome of Davidsoniella eucalypti, Grosmannia galeiformis, Quambalaria eucalypti, and Teratosphaeria destructans.</title>
        <authorList>
            <person name="Wingfield B.D."/>
            <person name="Liu M."/>
            <person name="Nguyen H.D."/>
            <person name="Lane F.A."/>
            <person name="Morgan S.W."/>
            <person name="De Vos L."/>
            <person name="Wilken P.M."/>
            <person name="Duong T.A."/>
            <person name="Aylward J."/>
            <person name="Coetzee M.P."/>
            <person name="Dadej K."/>
            <person name="De Beer Z.W."/>
            <person name="Findlay W."/>
            <person name="Havenga M."/>
            <person name="Kolarik M."/>
            <person name="Menzies J.G."/>
            <person name="Naidoo K."/>
            <person name="Pochopski O."/>
            <person name="Shoukouhi P."/>
            <person name="Santana Q.C."/>
            <person name="Seifert K.A."/>
            <person name="Soal N."/>
            <person name="Steenkamp E.T."/>
            <person name="Tatham C.T."/>
            <person name="van der Nest M.A."/>
            <person name="Wingfield M.J."/>
        </authorList>
    </citation>
    <scope>NUCLEOTIDE SEQUENCE [LARGE SCALE GENOMIC DNA]</scope>
    <source>
        <strain evidence="3">CMW44962</strain>
    </source>
</reference>
<evidence type="ECO:0000256" key="1">
    <source>
        <dbReference type="SAM" id="MobiDB-lite"/>
    </source>
</evidence>
<evidence type="ECO:0000256" key="2">
    <source>
        <dbReference type="SAM" id="Phobius"/>
    </source>
</evidence>
<keyword evidence="2" id="KW-0472">Membrane</keyword>
<evidence type="ECO:0000313" key="3">
    <source>
        <dbReference type="EMBL" id="KAH9825966.1"/>
    </source>
</evidence>
<dbReference type="EMBL" id="RIBY02002056">
    <property type="protein sequence ID" value="KAH9825966.1"/>
    <property type="molecule type" value="Genomic_DNA"/>
</dbReference>
<gene>
    <name evidence="3" type="ORF">Tdes44962_MAKER03890</name>
</gene>
<keyword evidence="2" id="KW-1133">Transmembrane helix</keyword>
<comment type="caution">
    <text evidence="3">The sequence shown here is derived from an EMBL/GenBank/DDBJ whole genome shotgun (WGS) entry which is preliminary data.</text>
</comment>